<keyword evidence="2" id="KW-1003">Cell membrane</keyword>
<feature type="transmembrane region" description="Helical" evidence="6">
    <location>
        <begin position="249"/>
        <end position="269"/>
    </location>
</feature>
<feature type="transmembrane region" description="Helical" evidence="6">
    <location>
        <begin position="12"/>
        <end position="29"/>
    </location>
</feature>
<feature type="transmembrane region" description="Helical" evidence="6">
    <location>
        <begin position="81"/>
        <end position="104"/>
    </location>
</feature>
<evidence type="ECO:0000256" key="4">
    <source>
        <dbReference type="ARBA" id="ARBA00022989"/>
    </source>
</evidence>
<keyword evidence="3 6" id="KW-0812">Transmembrane</keyword>
<feature type="transmembrane region" description="Helical" evidence="6">
    <location>
        <begin position="342"/>
        <end position="362"/>
    </location>
</feature>
<feature type="transmembrane region" description="Helical" evidence="6">
    <location>
        <begin position="49"/>
        <end position="69"/>
    </location>
</feature>
<feature type="domain" description="Major facilitator superfamily (MFS) profile" evidence="7">
    <location>
        <begin position="13"/>
        <end position="391"/>
    </location>
</feature>
<accession>A0ABS6FDV8</accession>
<feature type="transmembrane region" description="Helical" evidence="6">
    <location>
        <begin position="368"/>
        <end position="387"/>
    </location>
</feature>
<dbReference type="Proteomes" id="UP000783742">
    <property type="component" value="Unassembled WGS sequence"/>
</dbReference>
<reference evidence="8 9" key="1">
    <citation type="submission" date="2021-06" db="EMBL/GenBank/DDBJ databases">
        <authorList>
            <person name="Sun Q."/>
            <person name="Li D."/>
        </authorList>
    </citation>
    <scope>NUCLEOTIDE SEQUENCE [LARGE SCALE GENOMIC DNA]</scope>
    <source>
        <strain evidence="8 9">MSJ-1</strain>
    </source>
</reference>
<comment type="caution">
    <text evidence="8">The sequence shown here is derived from an EMBL/GenBank/DDBJ whole genome shotgun (WGS) entry which is preliminary data.</text>
</comment>
<name>A0ABS6FDV8_9FIRM</name>
<evidence type="ECO:0000256" key="5">
    <source>
        <dbReference type="ARBA" id="ARBA00023136"/>
    </source>
</evidence>
<dbReference type="RefSeq" id="WP_216548063.1">
    <property type="nucleotide sequence ID" value="NZ_JAHLQO010000001.1"/>
</dbReference>
<evidence type="ECO:0000313" key="9">
    <source>
        <dbReference type="Proteomes" id="UP000783742"/>
    </source>
</evidence>
<evidence type="ECO:0000259" key="7">
    <source>
        <dbReference type="PROSITE" id="PS50850"/>
    </source>
</evidence>
<dbReference type="InterPro" id="IPR020846">
    <property type="entry name" value="MFS_dom"/>
</dbReference>
<sequence>MKEKKLSTKAVLIEIIMFLAYAFFAVNWISGSNLTPKILEVFNIKGPNAVSLINNVVTVAKILGNLIAATIFTKLYPKKSIALGAFLVPAGALLAALSPSFPIFLIGRFIMGFGGALFVVYFSPVVVNYFHADHRPVVNALNNVSYNVGSIMALLLLGPVMKIVGLGRYALVVFACVSFAIFIGWMIIGEDFAITETGDKDEKDFTLIDAFKEKIAILMPLMYFGHLTMYMVMLNIFPNTNFSPIPANLISTLFTTGALIGTLLSIFVAKKSKKRVPVLRVAGILTTAIMLALVNTTNATLASILALALGTIMYVPLTNFVLIPQEIPGMYSERLTQIMSVYWALVYIFETIAYQVIVNIQFRMGDKVALIATGILSGTFIIGSFLMKEPEEWAKK</sequence>
<evidence type="ECO:0000256" key="6">
    <source>
        <dbReference type="SAM" id="Phobius"/>
    </source>
</evidence>
<evidence type="ECO:0000256" key="1">
    <source>
        <dbReference type="ARBA" id="ARBA00004651"/>
    </source>
</evidence>
<gene>
    <name evidence="8" type="ORF">KQI68_00760</name>
</gene>
<organism evidence="8 9">
    <name type="scientific">Peptoniphilus ovalis</name>
    <dbReference type="NCBI Taxonomy" id="2841503"/>
    <lineage>
        <taxon>Bacteria</taxon>
        <taxon>Bacillati</taxon>
        <taxon>Bacillota</taxon>
        <taxon>Tissierellia</taxon>
        <taxon>Tissierellales</taxon>
        <taxon>Peptoniphilaceae</taxon>
        <taxon>Peptoniphilus</taxon>
    </lineage>
</organism>
<dbReference type="PANTHER" id="PTHR43124:SF3">
    <property type="entry name" value="CHLORAMPHENICOL EFFLUX PUMP RV0191"/>
    <property type="match status" value="1"/>
</dbReference>
<feature type="transmembrane region" description="Helical" evidence="6">
    <location>
        <begin position="110"/>
        <end position="132"/>
    </location>
</feature>
<feature type="transmembrane region" description="Helical" evidence="6">
    <location>
        <begin position="170"/>
        <end position="194"/>
    </location>
</feature>
<dbReference type="InterPro" id="IPR050189">
    <property type="entry name" value="MFS_Efflux_Transporters"/>
</dbReference>
<feature type="transmembrane region" description="Helical" evidence="6">
    <location>
        <begin position="215"/>
        <end position="237"/>
    </location>
</feature>
<protein>
    <submittedName>
        <fullName evidence="8">MFS transporter</fullName>
    </submittedName>
</protein>
<keyword evidence="5 6" id="KW-0472">Membrane</keyword>
<dbReference type="PROSITE" id="PS50850">
    <property type="entry name" value="MFS"/>
    <property type="match status" value="1"/>
</dbReference>
<dbReference type="Pfam" id="PF07690">
    <property type="entry name" value="MFS_1"/>
    <property type="match status" value="1"/>
</dbReference>
<comment type="subcellular location">
    <subcellularLocation>
        <location evidence="1">Cell membrane</location>
        <topology evidence="1">Multi-pass membrane protein</topology>
    </subcellularLocation>
</comment>
<evidence type="ECO:0000313" key="8">
    <source>
        <dbReference type="EMBL" id="MBU5668362.1"/>
    </source>
</evidence>
<keyword evidence="9" id="KW-1185">Reference proteome</keyword>
<proteinExistence type="predicted"/>
<feature type="transmembrane region" description="Helical" evidence="6">
    <location>
        <begin position="300"/>
        <end position="322"/>
    </location>
</feature>
<dbReference type="CDD" id="cd06174">
    <property type="entry name" value="MFS"/>
    <property type="match status" value="1"/>
</dbReference>
<dbReference type="EMBL" id="JAHLQO010000001">
    <property type="protein sequence ID" value="MBU5668362.1"/>
    <property type="molecule type" value="Genomic_DNA"/>
</dbReference>
<keyword evidence="4 6" id="KW-1133">Transmembrane helix</keyword>
<evidence type="ECO:0000256" key="2">
    <source>
        <dbReference type="ARBA" id="ARBA00022475"/>
    </source>
</evidence>
<dbReference type="PANTHER" id="PTHR43124">
    <property type="entry name" value="PURINE EFFLUX PUMP PBUE"/>
    <property type="match status" value="1"/>
</dbReference>
<feature type="transmembrane region" description="Helical" evidence="6">
    <location>
        <begin position="276"/>
        <end position="294"/>
    </location>
</feature>
<evidence type="ECO:0000256" key="3">
    <source>
        <dbReference type="ARBA" id="ARBA00022692"/>
    </source>
</evidence>
<feature type="transmembrane region" description="Helical" evidence="6">
    <location>
        <begin position="144"/>
        <end position="164"/>
    </location>
</feature>
<dbReference type="InterPro" id="IPR011701">
    <property type="entry name" value="MFS"/>
</dbReference>